<gene>
    <name evidence="2" type="ORF">CC80DRAFT_263238</name>
</gene>
<keyword evidence="3" id="KW-1185">Reference proteome</keyword>
<proteinExistence type="predicted"/>
<feature type="compositionally biased region" description="Polar residues" evidence="1">
    <location>
        <begin position="1"/>
        <end position="15"/>
    </location>
</feature>
<dbReference type="OrthoDB" id="5979581at2759"/>
<feature type="region of interest" description="Disordered" evidence="1">
    <location>
        <begin position="1"/>
        <end position="49"/>
    </location>
</feature>
<accession>A0A6A5U731</accession>
<feature type="compositionally biased region" description="Pro residues" evidence="1">
    <location>
        <begin position="25"/>
        <end position="48"/>
    </location>
</feature>
<name>A0A6A5U731_9PLEO</name>
<organism evidence="2 3">
    <name type="scientific">Byssothecium circinans</name>
    <dbReference type="NCBI Taxonomy" id="147558"/>
    <lineage>
        <taxon>Eukaryota</taxon>
        <taxon>Fungi</taxon>
        <taxon>Dikarya</taxon>
        <taxon>Ascomycota</taxon>
        <taxon>Pezizomycotina</taxon>
        <taxon>Dothideomycetes</taxon>
        <taxon>Pleosporomycetidae</taxon>
        <taxon>Pleosporales</taxon>
        <taxon>Massarineae</taxon>
        <taxon>Massarinaceae</taxon>
        <taxon>Byssothecium</taxon>
    </lineage>
</organism>
<dbReference type="InterPro" id="IPR011009">
    <property type="entry name" value="Kinase-like_dom_sf"/>
</dbReference>
<evidence type="ECO:0008006" key="4">
    <source>
        <dbReference type="Google" id="ProtNLM"/>
    </source>
</evidence>
<protein>
    <recommendedName>
        <fullName evidence="4">Protein kinase domain-containing protein</fullName>
    </recommendedName>
</protein>
<dbReference type="Proteomes" id="UP000800035">
    <property type="component" value="Unassembled WGS sequence"/>
</dbReference>
<dbReference type="SUPFAM" id="SSF56112">
    <property type="entry name" value="Protein kinase-like (PK-like)"/>
    <property type="match status" value="1"/>
</dbReference>
<evidence type="ECO:0000313" key="3">
    <source>
        <dbReference type="Proteomes" id="UP000800035"/>
    </source>
</evidence>
<evidence type="ECO:0000313" key="2">
    <source>
        <dbReference type="EMBL" id="KAF1960721.1"/>
    </source>
</evidence>
<dbReference type="AlphaFoldDB" id="A0A6A5U731"/>
<dbReference type="EMBL" id="ML976982">
    <property type="protein sequence ID" value="KAF1960721.1"/>
    <property type="molecule type" value="Genomic_DNA"/>
</dbReference>
<sequence length="460" mass="51591">MRTIRSTVASMSNTPDPTPTRNYPLPRPPPPAPPLPPPAQTTPPPTPPAHLFRIIRTLHTDEHSATYLCLPRKLRSTETLTSHNGSIHPSGRHPTHNLARNLKKAPSARLKHQIDFEHAVQLLIVKTHAAPDGLRGEGTLMEALHKALGEEAGPSQSFLGSYVLKAQYTDAVDSWLVLRPLFGRSLFDICGYAGSQPDSVVKDVKPIPSFFIWHIFLSLMEGLTLIHGLGVTNNNVCLENVVLNPYPVDRSNWFRDWPDVVLSEFGVADELDERAENAEVRALLSLMVRIVEHYSDVAVLRTAGVDMRNSPLATFSDEASQILDLGVSMNMVDVAHRWKDLATAGREKGHQMFPDEMMRLATNEMVDAEELARVRAVVCRFPTKAENFGVIARKYDERWSMVYQTDVKIEGRRERARGLCIIKFSREKAFLLRDMRQAKKYLDGRYVDQGEPMEVDGGHG</sequence>
<reference evidence="2" key="1">
    <citation type="journal article" date="2020" name="Stud. Mycol.">
        <title>101 Dothideomycetes genomes: a test case for predicting lifestyles and emergence of pathogens.</title>
        <authorList>
            <person name="Haridas S."/>
            <person name="Albert R."/>
            <person name="Binder M."/>
            <person name="Bloem J."/>
            <person name="Labutti K."/>
            <person name="Salamov A."/>
            <person name="Andreopoulos B."/>
            <person name="Baker S."/>
            <person name="Barry K."/>
            <person name="Bills G."/>
            <person name="Bluhm B."/>
            <person name="Cannon C."/>
            <person name="Castanera R."/>
            <person name="Culley D."/>
            <person name="Daum C."/>
            <person name="Ezra D."/>
            <person name="Gonzalez J."/>
            <person name="Henrissat B."/>
            <person name="Kuo A."/>
            <person name="Liang C."/>
            <person name="Lipzen A."/>
            <person name="Lutzoni F."/>
            <person name="Magnuson J."/>
            <person name="Mondo S."/>
            <person name="Nolan M."/>
            <person name="Ohm R."/>
            <person name="Pangilinan J."/>
            <person name="Park H.-J."/>
            <person name="Ramirez L."/>
            <person name="Alfaro M."/>
            <person name="Sun H."/>
            <person name="Tritt A."/>
            <person name="Yoshinaga Y."/>
            <person name="Zwiers L.-H."/>
            <person name="Turgeon B."/>
            <person name="Goodwin S."/>
            <person name="Spatafora J."/>
            <person name="Crous P."/>
            <person name="Grigoriev I."/>
        </authorList>
    </citation>
    <scope>NUCLEOTIDE SEQUENCE</scope>
    <source>
        <strain evidence="2">CBS 675.92</strain>
    </source>
</reference>
<evidence type="ECO:0000256" key="1">
    <source>
        <dbReference type="SAM" id="MobiDB-lite"/>
    </source>
</evidence>